<protein>
    <submittedName>
        <fullName evidence="2">Uncharacterized protein</fullName>
    </submittedName>
</protein>
<comment type="caution">
    <text evidence="2">The sequence shown here is derived from an EMBL/GenBank/DDBJ whole genome shotgun (WGS) entry which is preliminary data.</text>
</comment>
<accession>A0A9K3I153</accession>
<feature type="transmembrane region" description="Helical" evidence="1">
    <location>
        <begin position="122"/>
        <end position="139"/>
    </location>
</feature>
<dbReference type="OrthoDB" id="1915303at2759"/>
<sequence>MAYNSTHEYLNIVDTLSDDYNIPNNITDSLLGYLKFIYRSELEDRYSAPMLWIGMYIALASLVCILAMMAELVHGFRSRMLWFPSKYFTISSASLTVISVAMKLPVDLTGSMPGYVDQMAKLGSMAFMCTMMANLLLSLGPMDSNELLSNLAAVSVQVITLVVNVCIQMQTGAVSISTHKEDPRIIQLTSPTHISTHPNPVLPFIYVILLVFLLIVYICSSLAILKSKQMMESKYKHGHEVASVDIQPSPGEILTVEKLENHVRNHWMMVESGSCLHFITACFHPTSASGVICLLVTILHTYTMSGTIKAMLAKDYDSDYGWSMLVILIVQSIGVLIGTIVPLSRCFATLEFKTSFLIHFKVFKVERYWTDKFSDWKLQKGVPLLSTFVISKMLVIYICIQLQKGVVVLCKMIALIPLVFGICVFRCLKAVFSSMGEHAVNLERSPYILHFENGMWVDERTMEGFSKSVNPLIQKGAKDQPNHLIKLIREKSTFGFHGVAVFDQTDDYNIPSLPLQVRFHDCWRLPVVTLATIAVSLPEIQKVEVDLLLKGVKEGLLYVTLVEKNLNFIKDHIILQQAAETLWREISITNKWLGNELQKPAFQRSTAGEIVKWFRDNAKHYLEEESWNEDTKHMLICVNSMYRITETILLTYGTNIDDDKELFDRLSSMIADIIAACLTNLPQIIIMKCRYMSARKERQASVKDAAQFLGETTEIIRLLQDHDIPNMNPSDMPFLDKWRAYFMNSR</sequence>
<reference evidence="2" key="2">
    <citation type="submission" date="2020-06" db="EMBL/GenBank/DDBJ databases">
        <title>Helianthus annuus Genome sequencing and assembly Release 2.</title>
        <authorList>
            <person name="Gouzy J."/>
            <person name="Langlade N."/>
            <person name="Munos S."/>
        </authorList>
    </citation>
    <scope>NUCLEOTIDE SEQUENCE</scope>
    <source>
        <tissue evidence="2">Leaves</tissue>
    </source>
</reference>
<dbReference type="PANTHER" id="PTHR35307">
    <property type="entry name" value="PROTEIN, PUTATIVE-RELATED"/>
    <property type="match status" value="1"/>
</dbReference>
<evidence type="ECO:0000313" key="2">
    <source>
        <dbReference type="EMBL" id="KAF5788439.1"/>
    </source>
</evidence>
<name>A0A9K3I153_HELAN</name>
<dbReference type="PANTHER" id="PTHR35307:SF6">
    <property type="entry name" value="TRANSMEMBRANE PROTEIN"/>
    <property type="match status" value="1"/>
</dbReference>
<evidence type="ECO:0000313" key="3">
    <source>
        <dbReference type="Proteomes" id="UP000215914"/>
    </source>
</evidence>
<dbReference type="Gramene" id="mRNA:HanXRQr2_Chr10g0463991">
    <property type="protein sequence ID" value="CDS:HanXRQr2_Chr10g0463991.1"/>
    <property type="gene ID" value="HanXRQr2_Chr10g0463991"/>
</dbReference>
<keyword evidence="1" id="KW-1133">Transmembrane helix</keyword>
<keyword evidence="1" id="KW-0472">Membrane</keyword>
<proteinExistence type="predicted"/>
<dbReference type="Proteomes" id="UP000215914">
    <property type="component" value="Unassembled WGS sequence"/>
</dbReference>
<reference evidence="2" key="1">
    <citation type="journal article" date="2017" name="Nature">
        <title>The sunflower genome provides insights into oil metabolism, flowering and Asterid evolution.</title>
        <authorList>
            <person name="Badouin H."/>
            <person name="Gouzy J."/>
            <person name="Grassa C.J."/>
            <person name="Murat F."/>
            <person name="Staton S.E."/>
            <person name="Cottret L."/>
            <person name="Lelandais-Briere C."/>
            <person name="Owens G.L."/>
            <person name="Carrere S."/>
            <person name="Mayjonade B."/>
            <person name="Legrand L."/>
            <person name="Gill N."/>
            <person name="Kane N.C."/>
            <person name="Bowers J.E."/>
            <person name="Hubner S."/>
            <person name="Bellec A."/>
            <person name="Berard A."/>
            <person name="Berges H."/>
            <person name="Blanchet N."/>
            <person name="Boniface M.C."/>
            <person name="Brunel D."/>
            <person name="Catrice O."/>
            <person name="Chaidir N."/>
            <person name="Claudel C."/>
            <person name="Donnadieu C."/>
            <person name="Faraut T."/>
            <person name="Fievet G."/>
            <person name="Helmstetter N."/>
            <person name="King M."/>
            <person name="Knapp S.J."/>
            <person name="Lai Z."/>
            <person name="Le Paslier M.C."/>
            <person name="Lippi Y."/>
            <person name="Lorenzon L."/>
            <person name="Mandel J.R."/>
            <person name="Marage G."/>
            <person name="Marchand G."/>
            <person name="Marquand E."/>
            <person name="Bret-Mestries E."/>
            <person name="Morien E."/>
            <person name="Nambeesan S."/>
            <person name="Nguyen T."/>
            <person name="Pegot-Espagnet P."/>
            <person name="Pouilly N."/>
            <person name="Raftis F."/>
            <person name="Sallet E."/>
            <person name="Schiex T."/>
            <person name="Thomas J."/>
            <person name="Vandecasteele C."/>
            <person name="Vares D."/>
            <person name="Vear F."/>
            <person name="Vautrin S."/>
            <person name="Crespi M."/>
            <person name="Mangin B."/>
            <person name="Burke J.M."/>
            <person name="Salse J."/>
            <person name="Munos S."/>
            <person name="Vincourt P."/>
            <person name="Rieseberg L.H."/>
            <person name="Langlade N.B."/>
        </authorList>
    </citation>
    <scope>NUCLEOTIDE SEQUENCE</scope>
    <source>
        <tissue evidence="2">Leaves</tissue>
    </source>
</reference>
<feature type="transmembrane region" description="Helical" evidence="1">
    <location>
        <begin position="320"/>
        <end position="343"/>
    </location>
</feature>
<dbReference type="EMBL" id="MNCJ02000325">
    <property type="protein sequence ID" value="KAF5788439.1"/>
    <property type="molecule type" value="Genomic_DNA"/>
</dbReference>
<feature type="transmembrane region" description="Helical" evidence="1">
    <location>
        <begin position="81"/>
        <end position="102"/>
    </location>
</feature>
<organism evidence="2 3">
    <name type="scientific">Helianthus annuus</name>
    <name type="common">Common sunflower</name>
    <dbReference type="NCBI Taxonomy" id="4232"/>
    <lineage>
        <taxon>Eukaryota</taxon>
        <taxon>Viridiplantae</taxon>
        <taxon>Streptophyta</taxon>
        <taxon>Embryophyta</taxon>
        <taxon>Tracheophyta</taxon>
        <taxon>Spermatophyta</taxon>
        <taxon>Magnoliopsida</taxon>
        <taxon>eudicotyledons</taxon>
        <taxon>Gunneridae</taxon>
        <taxon>Pentapetalae</taxon>
        <taxon>asterids</taxon>
        <taxon>campanulids</taxon>
        <taxon>Asterales</taxon>
        <taxon>Asteraceae</taxon>
        <taxon>Asteroideae</taxon>
        <taxon>Heliantheae alliance</taxon>
        <taxon>Heliantheae</taxon>
        <taxon>Helianthus</taxon>
    </lineage>
</organism>
<gene>
    <name evidence="2" type="ORF">HanXRQr2_Chr10g0463991</name>
</gene>
<feature type="transmembrane region" description="Helical" evidence="1">
    <location>
        <begin position="50"/>
        <end position="69"/>
    </location>
</feature>
<feature type="transmembrane region" description="Helical" evidence="1">
    <location>
        <begin position="204"/>
        <end position="225"/>
    </location>
</feature>
<keyword evidence="1" id="KW-0812">Transmembrane</keyword>
<evidence type="ECO:0000256" key="1">
    <source>
        <dbReference type="SAM" id="Phobius"/>
    </source>
</evidence>
<keyword evidence="3" id="KW-1185">Reference proteome</keyword>
<feature type="transmembrane region" description="Helical" evidence="1">
    <location>
        <begin position="275"/>
        <end position="300"/>
    </location>
</feature>
<feature type="transmembrane region" description="Helical" evidence="1">
    <location>
        <begin position="151"/>
        <end position="170"/>
    </location>
</feature>
<dbReference type="AlphaFoldDB" id="A0A9K3I153"/>
<feature type="transmembrane region" description="Helical" evidence="1">
    <location>
        <begin position="406"/>
        <end position="428"/>
    </location>
</feature>